<dbReference type="PROSITE" id="PS51228">
    <property type="entry name" value="ACB_2"/>
    <property type="match status" value="1"/>
</dbReference>
<dbReference type="PANTHER" id="PTHR23310">
    <property type="entry name" value="ACYL-COA-BINDING PROTEIN, ACBP"/>
    <property type="match status" value="1"/>
</dbReference>
<sequence>MSLIEEFEQAARDVKRLSSTPSNSELLELYALYKQATEGDINKERPGFFDPKEKCKWDSWNKLKGKSKEDAMREYIDLVNLFFGLCKLMNFRIVDINIIFIYLVK</sequence>
<dbReference type="FunFam" id="1.20.80.10:FF:000010">
    <property type="entry name" value="Acyl-CoA-binding domain-containing protein 5"/>
    <property type="match status" value="1"/>
</dbReference>
<evidence type="ECO:0000256" key="1">
    <source>
        <dbReference type="ARBA" id="ARBA00005567"/>
    </source>
</evidence>
<dbReference type="PRINTS" id="PR00689">
    <property type="entry name" value="ACOABINDINGP"/>
</dbReference>
<proteinExistence type="inferred from homology"/>
<dbReference type="SUPFAM" id="SSF47027">
    <property type="entry name" value="Acyl-CoA binding protein"/>
    <property type="match status" value="1"/>
</dbReference>
<organism evidence="4 5">
    <name type="scientific">Pneumocystis wakefieldiae</name>
    <dbReference type="NCBI Taxonomy" id="38082"/>
    <lineage>
        <taxon>Eukaryota</taxon>
        <taxon>Fungi</taxon>
        <taxon>Dikarya</taxon>
        <taxon>Ascomycota</taxon>
        <taxon>Taphrinomycotina</taxon>
        <taxon>Pneumocystomycetes</taxon>
        <taxon>Pneumocystaceae</taxon>
        <taxon>Pneumocystis</taxon>
    </lineage>
</organism>
<reference evidence="4" key="1">
    <citation type="submission" date="2020-06" db="EMBL/GenBank/DDBJ databases">
        <title>Genomes of multiple members of Pneumocystis genus reveal paths to human pathogen Pneumocystis jirovecii.</title>
        <authorList>
            <person name="Cisse O.H."/>
            <person name="Ma L."/>
            <person name="Dekker J."/>
            <person name="Khil P."/>
            <person name="Jo J."/>
            <person name="Brenchley J."/>
            <person name="Blair R."/>
            <person name="Pahar B."/>
            <person name="Chabe M."/>
            <person name="Van Rompay K.A."/>
            <person name="Keesler R."/>
            <person name="Sukura A."/>
            <person name="Hirsch V."/>
            <person name="Kutty G."/>
            <person name="Liu Y."/>
            <person name="Peng L."/>
            <person name="Chen J."/>
            <person name="Song J."/>
            <person name="Weissenbacher-Lang C."/>
            <person name="Xu J."/>
            <person name="Upham N.S."/>
            <person name="Stajich J.E."/>
            <person name="Cuomo C.A."/>
            <person name="Cushion M.T."/>
            <person name="Kovacs J.A."/>
        </authorList>
    </citation>
    <scope>NUCLEOTIDE SEQUENCE</scope>
    <source>
        <strain evidence="4">2A</strain>
    </source>
</reference>
<dbReference type="InterPro" id="IPR014352">
    <property type="entry name" value="FERM/acyl-CoA-bd_prot_sf"/>
</dbReference>
<dbReference type="GO" id="GO:0006631">
    <property type="term" value="P:fatty acid metabolic process"/>
    <property type="evidence" value="ECO:0007669"/>
    <property type="project" value="TreeGrafter"/>
</dbReference>
<evidence type="ECO:0000256" key="2">
    <source>
        <dbReference type="ARBA" id="ARBA00023121"/>
    </source>
</evidence>
<name>A0A899G6V9_9ASCO</name>
<protein>
    <recommendedName>
        <fullName evidence="3">ACB domain-containing protein</fullName>
    </recommendedName>
</protein>
<evidence type="ECO:0000259" key="3">
    <source>
        <dbReference type="PROSITE" id="PS51228"/>
    </source>
</evidence>
<feature type="domain" description="ACB" evidence="3">
    <location>
        <begin position="3"/>
        <end position="88"/>
    </location>
</feature>
<dbReference type="PANTHER" id="PTHR23310:SF62">
    <property type="entry name" value="ACYL-COA BINDING PROTEIN 1, ISOFORM A"/>
    <property type="match status" value="1"/>
</dbReference>
<dbReference type="EMBL" id="CP054533">
    <property type="protein sequence ID" value="QSL64307.1"/>
    <property type="molecule type" value="Genomic_DNA"/>
</dbReference>
<dbReference type="Proteomes" id="UP000663699">
    <property type="component" value="Chromosome 2"/>
</dbReference>
<keyword evidence="2" id="KW-0446">Lipid-binding</keyword>
<evidence type="ECO:0000313" key="5">
    <source>
        <dbReference type="Proteomes" id="UP000663699"/>
    </source>
</evidence>
<dbReference type="GO" id="GO:0000062">
    <property type="term" value="F:fatty-acyl-CoA binding"/>
    <property type="evidence" value="ECO:0007669"/>
    <property type="project" value="InterPro"/>
</dbReference>
<dbReference type="Pfam" id="PF00887">
    <property type="entry name" value="ACBP"/>
    <property type="match status" value="1"/>
</dbReference>
<dbReference type="OrthoDB" id="346910at2759"/>
<comment type="similarity">
    <text evidence="1">Belongs to the ACBP family.</text>
</comment>
<dbReference type="InterPro" id="IPR000582">
    <property type="entry name" value="Acyl-CoA-binding_protein"/>
</dbReference>
<evidence type="ECO:0000313" key="4">
    <source>
        <dbReference type="EMBL" id="QSL64307.1"/>
    </source>
</evidence>
<gene>
    <name evidence="4" type="ORF">MERGE_001607</name>
</gene>
<dbReference type="Gene3D" id="1.20.80.10">
    <property type="match status" value="1"/>
</dbReference>
<accession>A0A899G6V9</accession>
<dbReference type="InterPro" id="IPR035984">
    <property type="entry name" value="Acyl-CoA-binding_sf"/>
</dbReference>
<keyword evidence="5" id="KW-1185">Reference proteome</keyword>
<dbReference type="AlphaFoldDB" id="A0A899G6V9"/>